<evidence type="ECO:0000313" key="1">
    <source>
        <dbReference type="EMBL" id="ALX47583.1"/>
    </source>
</evidence>
<keyword evidence="2" id="KW-1185">Reference proteome</keyword>
<gene>
    <name evidence="1" type="ORF">AOX59_02565</name>
</gene>
<dbReference type="AlphaFoldDB" id="A0A0U3WCP5"/>
<dbReference type="EMBL" id="CP013862">
    <property type="protein sequence ID" value="ALX47583.1"/>
    <property type="molecule type" value="Genomic_DNA"/>
</dbReference>
<sequence length="59" mass="6770">MLWESFRKDKEFTDSLFHGISNVDAFGIFDTRSSRWNTINKEDAMQAIKAARAAFDKGP</sequence>
<evidence type="ECO:0000313" key="2">
    <source>
        <dbReference type="Proteomes" id="UP000050331"/>
    </source>
</evidence>
<accession>A0A0U3WCP5</accession>
<proteinExistence type="predicted"/>
<reference evidence="1 2" key="1">
    <citation type="submission" date="2016-01" db="EMBL/GenBank/DDBJ databases">
        <title>Complete genome sequence of strain Lentibacillus amyloliquefaciens LAM0015T isolated from saline sediment.</title>
        <authorList>
            <person name="Wang J.-L."/>
            <person name="He M.-X."/>
        </authorList>
    </citation>
    <scope>NUCLEOTIDE SEQUENCE [LARGE SCALE GENOMIC DNA]</scope>
    <source>
        <strain evidence="1 2">LAM0015</strain>
    </source>
</reference>
<dbReference type="KEGG" id="lao:AOX59_02565"/>
<name>A0A0U3WCP5_9BACI</name>
<protein>
    <submittedName>
        <fullName evidence="1">Uncharacterized protein</fullName>
    </submittedName>
</protein>
<dbReference type="STRING" id="1472767.AOX59_02565"/>
<dbReference type="Proteomes" id="UP000050331">
    <property type="component" value="Chromosome"/>
</dbReference>
<organism evidence="1 2">
    <name type="scientific">Lentibacillus amyloliquefaciens</name>
    <dbReference type="NCBI Taxonomy" id="1472767"/>
    <lineage>
        <taxon>Bacteria</taxon>
        <taxon>Bacillati</taxon>
        <taxon>Bacillota</taxon>
        <taxon>Bacilli</taxon>
        <taxon>Bacillales</taxon>
        <taxon>Bacillaceae</taxon>
        <taxon>Lentibacillus</taxon>
    </lineage>
</organism>